<feature type="chain" id="PRO_5034741042" evidence="9">
    <location>
        <begin position="19"/>
        <end position="904"/>
    </location>
</feature>
<keyword evidence="2" id="KW-0964">Secreted</keyword>
<evidence type="ECO:0000256" key="1">
    <source>
        <dbReference type="ARBA" id="ARBA00011073"/>
    </source>
</evidence>
<dbReference type="InterPro" id="IPR013783">
    <property type="entry name" value="Ig-like_fold"/>
</dbReference>
<sequence length="904" mass="96627">MRVSRFVSALVLPLVASARGLNRRQNAEFTSNSTGPIPGGYIIEYTAGKTFARDGIAANEEIAVLKTFDSVVFNGASIQTDTYTLDTLLELPEVANVWPNHFVQLDPTVPQGFSDDASAREYSSHNTTGVSKLHEMGIFGEGVIVGVVDTGTWYDHPALGGGFGSGFKVAKGHDFVGNEYWPDSGEKIPDDDPKDQRGHGTHVAGIIAGKSETWSGVAPAATLYSYKVFSLAGTTDSATLIDSFLTAYNDGVDIITASIGGTNGWSTNAWAEVASRLVDEGVVVTISAGNSGAAGPFFGSSGSSGKNVVAVASVDSENIAASPFNATFLLDGASNTTTAGYLPSTFYFPSTIVDWPIVPMTLDTTVAADACEPYPAGTPGLEGKIPLVRRGTCTFATKQANLHALGADYILIYNSAAALITPSTDDYDSLIGMITAEAGAAIIATVKAGGNVTADFSLNPEMVVGLANAAGGRPSIFTSWGGLYDLQMKPDVAAPGGGIFSTYLDNTYALQSGTSMACPYVAGVAALYISIHGGRSVHGKSFAKSLAKKLISSGTSLPWSDGTATNYGYTASVAQVGNGLINAFKVVNYTTALEFEKIALNDTSRFSRYHDVAVTNTGTKAVTYTLSGEAAAGVEILGFYPLLTSNDDARLKSFSELTPKSMAVDISFPRSFTLQPGQSKTVSVNFQNPDAKGWNAATLPIYSGKIIISGSNGEQLSVPYLGLAADLKKEMTPIYRTTYPFSRSNVAFVDINEKASYTFDLSNDAQDFPKIYSKLKWGTRQVRWDIFDKTWTERDWVYPPVVGQNGYIGPATCWVGAGQISYFDLQYYDPDETWTYPDTDVYRNAQTTASYHEYWWFGKLGNGSQIEIGNYTMRFATLKPFGDPERADNWSVFKTPEIAVLGKY</sequence>
<dbReference type="InterPro" id="IPR022398">
    <property type="entry name" value="Peptidase_S8_His-AS"/>
</dbReference>
<dbReference type="Gene3D" id="3.40.50.200">
    <property type="entry name" value="Peptidase S8/S53 domain"/>
    <property type="match status" value="1"/>
</dbReference>
<keyword evidence="2" id="KW-0134">Cell wall</keyword>
<dbReference type="AlphaFoldDB" id="A0A8H7TMT4"/>
<keyword evidence="14" id="KW-1185">Reference proteome</keyword>
<dbReference type="GO" id="GO:0004252">
    <property type="term" value="F:serine-type endopeptidase activity"/>
    <property type="evidence" value="ECO:0007669"/>
    <property type="project" value="UniProtKB-UniRule"/>
</dbReference>
<dbReference type="InterPro" id="IPR023828">
    <property type="entry name" value="Peptidase_S8_Ser-AS"/>
</dbReference>
<reference evidence="13" key="1">
    <citation type="submission" date="2021-02" db="EMBL/GenBank/DDBJ databases">
        <title>Genome sequence Cadophora malorum strain M34.</title>
        <authorList>
            <person name="Stefanovic E."/>
            <person name="Vu D."/>
            <person name="Scully C."/>
            <person name="Dijksterhuis J."/>
            <person name="Roader J."/>
            <person name="Houbraken J."/>
        </authorList>
    </citation>
    <scope>NUCLEOTIDE SEQUENCE</scope>
    <source>
        <strain evidence="13">M34</strain>
    </source>
</reference>
<dbReference type="Gene3D" id="3.50.30.30">
    <property type="match status" value="1"/>
</dbReference>
<dbReference type="Pfam" id="PF02225">
    <property type="entry name" value="PA"/>
    <property type="match status" value="1"/>
</dbReference>
<evidence type="ECO:0000313" key="14">
    <source>
        <dbReference type="Proteomes" id="UP000664132"/>
    </source>
</evidence>
<dbReference type="PROSITE" id="PS00137">
    <property type="entry name" value="SUBTILASE_HIS"/>
    <property type="match status" value="1"/>
</dbReference>
<dbReference type="PRINTS" id="PR00723">
    <property type="entry name" value="SUBTILISIN"/>
</dbReference>
<dbReference type="GO" id="GO:0016020">
    <property type="term" value="C:membrane"/>
    <property type="evidence" value="ECO:0007669"/>
    <property type="project" value="InterPro"/>
</dbReference>
<evidence type="ECO:0000256" key="4">
    <source>
        <dbReference type="ARBA" id="ARBA00022729"/>
    </source>
</evidence>
<dbReference type="InterPro" id="IPR003137">
    <property type="entry name" value="PA_domain"/>
</dbReference>
<dbReference type="InterPro" id="IPR010435">
    <property type="entry name" value="C5a/SBT2-like_Fn3"/>
</dbReference>
<feature type="signal peptide" evidence="9">
    <location>
        <begin position="1"/>
        <end position="18"/>
    </location>
</feature>
<evidence type="ECO:0000259" key="12">
    <source>
        <dbReference type="Pfam" id="PF06280"/>
    </source>
</evidence>
<proteinExistence type="inferred from homology"/>
<evidence type="ECO:0000256" key="7">
    <source>
        <dbReference type="PIRSR" id="PIRSR615500-1"/>
    </source>
</evidence>
<dbReference type="PROSITE" id="PS00138">
    <property type="entry name" value="SUBTILASE_SER"/>
    <property type="match status" value="1"/>
</dbReference>
<comment type="similarity">
    <text evidence="1 8">Belongs to the peptidase S8 family.</text>
</comment>
<feature type="active site" description="Charge relay system" evidence="7 8">
    <location>
        <position position="199"/>
    </location>
</feature>
<evidence type="ECO:0000259" key="11">
    <source>
        <dbReference type="Pfam" id="PF02225"/>
    </source>
</evidence>
<keyword evidence="6 8" id="KW-0720">Serine protease</keyword>
<dbReference type="EMBL" id="JAFJYH010000059">
    <property type="protein sequence ID" value="KAG4421818.1"/>
    <property type="molecule type" value="Genomic_DNA"/>
</dbReference>
<protein>
    <submittedName>
        <fullName evidence="13">Uncharacterized protein</fullName>
    </submittedName>
</protein>
<dbReference type="CDD" id="cd07489">
    <property type="entry name" value="Peptidases_S8_5"/>
    <property type="match status" value="1"/>
</dbReference>
<dbReference type="PROSITE" id="PS51892">
    <property type="entry name" value="SUBTILASE"/>
    <property type="match status" value="1"/>
</dbReference>
<accession>A0A8H7TMT4</accession>
<feature type="domain" description="PA" evidence="11">
    <location>
        <begin position="367"/>
        <end position="442"/>
    </location>
</feature>
<dbReference type="Pfam" id="PF06280">
    <property type="entry name" value="fn3_5"/>
    <property type="match status" value="1"/>
</dbReference>
<dbReference type="SUPFAM" id="SSF52743">
    <property type="entry name" value="Subtilisin-like"/>
    <property type="match status" value="1"/>
</dbReference>
<keyword evidence="3 8" id="KW-0645">Protease</keyword>
<gene>
    <name evidence="13" type="ORF">IFR04_005068</name>
</gene>
<feature type="domain" description="Peptidase S8/S53" evidence="10">
    <location>
        <begin position="140"/>
        <end position="533"/>
    </location>
</feature>
<dbReference type="OrthoDB" id="10256524at2759"/>
<dbReference type="CDD" id="cd02124">
    <property type="entry name" value="PA_PoS1_like"/>
    <property type="match status" value="1"/>
</dbReference>
<organism evidence="13 14">
    <name type="scientific">Cadophora malorum</name>
    <dbReference type="NCBI Taxonomy" id="108018"/>
    <lineage>
        <taxon>Eukaryota</taxon>
        <taxon>Fungi</taxon>
        <taxon>Dikarya</taxon>
        <taxon>Ascomycota</taxon>
        <taxon>Pezizomycotina</taxon>
        <taxon>Leotiomycetes</taxon>
        <taxon>Helotiales</taxon>
        <taxon>Ploettnerulaceae</taxon>
        <taxon>Cadophora</taxon>
    </lineage>
</organism>
<dbReference type="GO" id="GO:0006508">
    <property type="term" value="P:proteolysis"/>
    <property type="evidence" value="ECO:0007669"/>
    <property type="project" value="UniProtKB-KW"/>
</dbReference>
<evidence type="ECO:0000256" key="8">
    <source>
        <dbReference type="PROSITE-ProRule" id="PRU01240"/>
    </source>
</evidence>
<evidence type="ECO:0000259" key="10">
    <source>
        <dbReference type="Pfam" id="PF00082"/>
    </source>
</evidence>
<evidence type="ECO:0000256" key="5">
    <source>
        <dbReference type="ARBA" id="ARBA00022801"/>
    </source>
</evidence>
<dbReference type="Pfam" id="PF00082">
    <property type="entry name" value="Peptidase_S8"/>
    <property type="match status" value="1"/>
</dbReference>
<dbReference type="InterPro" id="IPR034187">
    <property type="entry name" value="Peptidases_S8_5"/>
</dbReference>
<dbReference type="Proteomes" id="UP000664132">
    <property type="component" value="Unassembled WGS sequence"/>
</dbReference>
<dbReference type="InterPro" id="IPR000209">
    <property type="entry name" value="Peptidase_S8/S53_dom"/>
</dbReference>
<keyword evidence="4 9" id="KW-0732">Signal</keyword>
<dbReference type="InterPro" id="IPR015500">
    <property type="entry name" value="Peptidase_S8_subtilisin-rel"/>
</dbReference>
<evidence type="ECO:0000313" key="13">
    <source>
        <dbReference type="EMBL" id="KAG4421818.1"/>
    </source>
</evidence>
<feature type="active site" description="Charge relay system" evidence="7 8">
    <location>
        <position position="149"/>
    </location>
</feature>
<feature type="domain" description="C5a peptidase/Subtilisin-like protease SBT2-like Fn3-like" evidence="12">
    <location>
        <begin position="598"/>
        <end position="721"/>
    </location>
</feature>
<dbReference type="PANTHER" id="PTHR43806">
    <property type="entry name" value="PEPTIDASE S8"/>
    <property type="match status" value="1"/>
</dbReference>
<comment type="caution">
    <text evidence="13">The sequence shown here is derived from an EMBL/GenBank/DDBJ whole genome shotgun (WGS) entry which is preliminary data.</text>
</comment>
<evidence type="ECO:0000256" key="9">
    <source>
        <dbReference type="SAM" id="SignalP"/>
    </source>
</evidence>
<evidence type="ECO:0000256" key="6">
    <source>
        <dbReference type="ARBA" id="ARBA00022825"/>
    </source>
</evidence>
<dbReference type="Gene3D" id="2.60.40.10">
    <property type="entry name" value="Immunoglobulins"/>
    <property type="match status" value="1"/>
</dbReference>
<dbReference type="InterPro" id="IPR036852">
    <property type="entry name" value="Peptidase_S8/S53_dom_sf"/>
</dbReference>
<name>A0A8H7TMT4_9HELO</name>
<dbReference type="PANTHER" id="PTHR43806:SF66">
    <property type="entry name" value="SERIN ENDOPEPTIDASE"/>
    <property type="match status" value="1"/>
</dbReference>
<keyword evidence="5 8" id="KW-0378">Hydrolase</keyword>
<evidence type="ECO:0000256" key="3">
    <source>
        <dbReference type="ARBA" id="ARBA00022670"/>
    </source>
</evidence>
<feature type="active site" description="Charge relay system" evidence="7 8">
    <location>
        <position position="515"/>
    </location>
</feature>
<dbReference type="InterPro" id="IPR050131">
    <property type="entry name" value="Peptidase_S8_subtilisin-like"/>
</dbReference>
<evidence type="ECO:0000256" key="2">
    <source>
        <dbReference type="ARBA" id="ARBA00022512"/>
    </source>
</evidence>